<keyword evidence="2" id="KW-1185">Reference proteome</keyword>
<dbReference type="STRING" id="416943.SAMN05445871_6040"/>
<proteinExistence type="predicted"/>
<sequence length="58" mass="5786">MVTAILVAVAGVVGAKVDASGNPSCETDAMKGATSNPSLTFCTFCRKVASLTPGKSSH</sequence>
<reference evidence="2" key="1">
    <citation type="submission" date="2016-10" db="EMBL/GenBank/DDBJ databases">
        <authorList>
            <person name="Varghese N."/>
            <person name="Submissions S."/>
        </authorList>
    </citation>
    <scope>NUCLEOTIDE SEQUENCE [LARGE SCALE GENOMIC DNA]</scope>
    <source>
        <strain evidence="2">LMG 26416</strain>
    </source>
</reference>
<name>A0A1H7FDP9_9BURK</name>
<dbReference type="EMBL" id="FOAJ01000001">
    <property type="protein sequence ID" value="SEK22532.1"/>
    <property type="molecule type" value="Genomic_DNA"/>
</dbReference>
<evidence type="ECO:0000313" key="2">
    <source>
        <dbReference type="Proteomes" id="UP000199120"/>
    </source>
</evidence>
<organism evidence="1 2">
    <name type="scientific">Paraburkholderia caballeronis</name>
    <dbReference type="NCBI Taxonomy" id="416943"/>
    <lineage>
        <taxon>Bacteria</taxon>
        <taxon>Pseudomonadati</taxon>
        <taxon>Pseudomonadota</taxon>
        <taxon>Betaproteobacteria</taxon>
        <taxon>Burkholderiales</taxon>
        <taxon>Burkholderiaceae</taxon>
        <taxon>Paraburkholderia</taxon>
    </lineage>
</organism>
<protein>
    <submittedName>
        <fullName evidence="1">Uncharacterized protein</fullName>
    </submittedName>
</protein>
<gene>
    <name evidence="1" type="ORF">SAMN05192542_101226</name>
</gene>
<accession>A0A1H7FDP9</accession>
<evidence type="ECO:0000313" key="1">
    <source>
        <dbReference type="EMBL" id="SEK22532.1"/>
    </source>
</evidence>
<dbReference type="Proteomes" id="UP000199120">
    <property type="component" value="Unassembled WGS sequence"/>
</dbReference>
<dbReference type="AlphaFoldDB" id="A0A1H7FDP9"/>